<evidence type="ECO:0000313" key="4">
    <source>
        <dbReference type="Proteomes" id="UP000325763"/>
    </source>
</evidence>
<organism evidence="1 3">
    <name type="scientific">Streptomyces nodosus</name>
    <dbReference type="NCBI Taxonomy" id="40318"/>
    <lineage>
        <taxon>Bacteria</taxon>
        <taxon>Bacillati</taxon>
        <taxon>Actinomycetota</taxon>
        <taxon>Actinomycetes</taxon>
        <taxon>Kitasatosporales</taxon>
        <taxon>Streptomycetaceae</taxon>
        <taxon>Streptomyces</taxon>
    </lineage>
</organism>
<proteinExistence type="predicted"/>
<reference evidence="1 3" key="2">
    <citation type="journal article" date="2016" name="Appl. Microbiol. Biotechnol.">
        <title>Exploiting the genome sequence of Streptomyces nodosus for enhanced antibiotic production.</title>
        <authorList>
            <person name="Sweeney P."/>
            <person name="Murphy C.D."/>
            <person name="Caffrey P."/>
        </authorList>
    </citation>
    <scope>NUCLEOTIDE SEQUENCE [LARGE SCALE GENOMIC DNA]</scope>
    <source>
        <strain evidence="1 3">ATCC 14899</strain>
    </source>
</reference>
<protein>
    <submittedName>
        <fullName evidence="1">Uncharacterized protein</fullName>
    </submittedName>
</protein>
<reference evidence="2 4" key="3">
    <citation type="submission" date="2017-09" db="EMBL/GenBank/DDBJ databases">
        <title>Streptomyces genome completion.</title>
        <authorList>
            <person name="Lee N."/>
            <person name="Cho B.-K."/>
        </authorList>
    </citation>
    <scope>NUCLEOTIDE SEQUENCE [LARGE SCALE GENOMIC DNA]</scope>
    <source>
        <strain evidence="2 4">ATCC 14899</strain>
    </source>
</reference>
<evidence type="ECO:0000313" key="2">
    <source>
        <dbReference type="EMBL" id="QEV39363.1"/>
    </source>
</evidence>
<dbReference type="OrthoDB" id="4244094at2"/>
<dbReference type="KEGG" id="snq:CP978_12985"/>
<dbReference type="AlphaFoldDB" id="A0A0B5DI11"/>
<dbReference type="EMBL" id="CP009313">
    <property type="protein sequence ID" value="AJE40810.1"/>
    <property type="molecule type" value="Genomic_DNA"/>
</dbReference>
<evidence type="ECO:0000313" key="1">
    <source>
        <dbReference type="EMBL" id="AJE40810.1"/>
    </source>
</evidence>
<dbReference type="HOGENOM" id="CLU_199127_0_0_11"/>
<evidence type="ECO:0000313" key="3">
    <source>
        <dbReference type="Proteomes" id="UP000031526"/>
    </source>
</evidence>
<accession>A0A0B5DI11</accession>
<sequence length="67" mass="7315">MTNDRGLLRPRVKMTIRVYQVGADGGITQDRGTVASIPYAKWSVPEAQGYPPCACPLHRSAETAVTR</sequence>
<gene>
    <name evidence="2" type="ORF">CP978_12985</name>
    <name evidence="1" type="ORF">SNOD_12660</name>
</gene>
<dbReference type="EMBL" id="CP023747">
    <property type="protein sequence ID" value="QEV39363.1"/>
    <property type="molecule type" value="Genomic_DNA"/>
</dbReference>
<name>A0A0B5DI11_9ACTN</name>
<dbReference type="Proteomes" id="UP000325763">
    <property type="component" value="Chromosome"/>
</dbReference>
<reference evidence="3" key="1">
    <citation type="submission" date="2014-09" db="EMBL/GenBank/DDBJ databases">
        <title>Sequence of the Streptomyces nodosus genome.</title>
        <authorList>
            <person name="Sweeney P."/>
            <person name="Stephens N."/>
            <person name="Murphy C."/>
            <person name="Caffrey P."/>
        </authorList>
    </citation>
    <scope>NUCLEOTIDE SEQUENCE [LARGE SCALE GENOMIC DNA]</scope>
    <source>
        <strain evidence="3">ATCC 14899</strain>
    </source>
</reference>
<dbReference type="Proteomes" id="UP000031526">
    <property type="component" value="Chromosome"/>
</dbReference>
<keyword evidence="3" id="KW-1185">Reference proteome</keyword>